<comment type="caution">
    <text evidence="1">The sequence shown here is derived from an EMBL/GenBank/DDBJ whole genome shotgun (WGS) entry which is preliminary data.</text>
</comment>
<dbReference type="Proteomes" id="UP001596074">
    <property type="component" value="Unassembled WGS sequence"/>
</dbReference>
<protein>
    <recommendedName>
        <fullName evidence="3">PD-(D/E)XK endonuclease-like domain-containing protein</fullName>
    </recommendedName>
</protein>
<accession>A0ABW0ZSY5</accession>
<sequence>MSDLHAELLRVVENAITNHPRSLQKRIGPSEIGDPCARKIAYKLAGMGEVNPRRNVPWKPTVGTAVHAWLEEVFHLANKDLPTWAVGDNRYWCEVRVDVGEILGETITGSCDLFVGDPANPAIGGTVVDYKIVGDDQLRKYRSQGPGDQYRAQAHLYGRGWTRRGARVDHVAVWFFPRNQELRQNYFWTEPYDEQVAVDALTRAEGIAKLTGQLGTAAAALLPATENWCTYCTYFKPGSTDPSAGCPGVIDATTPSPSLAALIAK</sequence>
<gene>
    <name evidence="1" type="ORF">ACFPZN_04115</name>
</gene>
<proteinExistence type="predicted"/>
<reference evidence="2" key="1">
    <citation type="journal article" date="2019" name="Int. J. Syst. Evol. Microbiol.">
        <title>The Global Catalogue of Microorganisms (GCM) 10K type strain sequencing project: providing services to taxonomists for standard genome sequencing and annotation.</title>
        <authorList>
            <consortium name="The Broad Institute Genomics Platform"/>
            <consortium name="The Broad Institute Genome Sequencing Center for Infectious Disease"/>
            <person name="Wu L."/>
            <person name="Ma J."/>
        </authorList>
    </citation>
    <scope>NUCLEOTIDE SEQUENCE [LARGE SCALE GENOMIC DNA]</scope>
    <source>
        <strain evidence="2">KCTC 42087</strain>
    </source>
</reference>
<evidence type="ECO:0000313" key="1">
    <source>
        <dbReference type="EMBL" id="MFC5744794.1"/>
    </source>
</evidence>
<organism evidence="1 2">
    <name type="scientific">Actinomadura rugatobispora</name>
    <dbReference type="NCBI Taxonomy" id="1994"/>
    <lineage>
        <taxon>Bacteria</taxon>
        <taxon>Bacillati</taxon>
        <taxon>Actinomycetota</taxon>
        <taxon>Actinomycetes</taxon>
        <taxon>Streptosporangiales</taxon>
        <taxon>Thermomonosporaceae</taxon>
        <taxon>Actinomadura</taxon>
    </lineage>
</organism>
<name>A0ABW0ZSY5_9ACTN</name>
<keyword evidence="2" id="KW-1185">Reference proteome</keyword>
<evidence type="ECO:0008006" key="3">
    <source>
        <dbReference type="Google" id="ProtNLM"/>
    </source>
</evidence>
<evidence type="ECO:0000313" key="2">
    <source>
        <dbReference type="Proteomes" id="UP001596074"/>
    </source>
</evidence>
<dbReference type="InterPro" id="IPR011604">
    <property type="entry name" value="PDDEXK-like_dom_sf"/>
</dbReference>
<dbReference type="RefSeq" id="WP_378280269.1">
    <property type="nucleotide sequence ID" value="NZ_JBHSON010000004.1"/>
</dbReference>
<dbReference type="EMBL" id="JBHSON010000004">
    <property type="protein sequence ID" value="MFC5744794.1"/>
    <property type="molecule type" value="Genomic_DNA"/>
</dbReference>
<dbReference type="Gene3D" id="3.90.320.10">
    <property type="match status" value="1"/>
</dbReference>